<evidence type="ECO:0000313" key="4">
    <source>
        <dbReference type="RefSeq" id="XP_023588918.1"/>
    </source>
</evidence>
<feature type="compositionally biased region" description="Polar residues" evidence="1">
    <location>
        <begin position="135"/>
        <end position="153"/>
    </location>
</feature>
<dbReference type="PANTHER" id="PTHR23232:SF142">
    <property type="entry name" value="GASTRULA ZINC FINGER PROTEIN XLCGF57.1-LIKE-RELATED"/>
    <property type="match status" value="1"/>
</dbReference>
<accession>A0A2Y9RBL2</accession>
<feature type="region of interest" description="Disordered" evidence="1">
    <location>
        <begin position="38"/>
        <end position="59"/>
    </location>
</feature>
<dbReference type="CDD" id="cd07765">
    <property type="entry name" value="KRAB_A-box"/>
    <property type="match status" value="1"/>
</dbReference>
<evidence type="ECO:0000259" key="2">
    <source>
        <dbReference type="PROSITE" id="PS50805"/>
    </source>
</evidence>
<organism evidence="3 4">
    <name type="scientific">Trichechus manatus latirostris</name>
    <name type="common">Florida manatee</name>
    <dbReference type="NCBI Taxonomy" id="127582"/>
    <lineage>
        <taxon>Eukaryota</taxon>
        <taxon>Metazoa</taxon>
        <taxon>Chordata</taxon>
        <taxon>Craniata</taxon>
        <taxon>Vertebrata</taxon>
        <taxon>Euteleostomi</taxon>
        <taxon>Mammalia</taxon>
        <taxon>Eutheria</taxon>
        <taxon>Afrotheria</taxon>
        <taxon>Sirenia</taxon>
        <taxon>Trichechidae</taxon>
        <taxon>Trichechus</taxon>
    </lineage>
</organism>
<dbReference type="InterPro" id="IPR001909">
    <property type="entry name" value="KRAB"/>
</dbReference>
<dbReference type="RefSeq" id="XP_023588918.1">
    <property type="nucleotide sequence ID" value="XM_023733150.1"/>
</dbReference>
<dbReference type="PANTHER" id="PTHR23232">
    <property type="entry name" value="KRAB DOMAIN C2H2 ZINC FINGER"/>
    <property type="match status" value="1"/>
</dbReference>
<gene>
    <name evidence="4" type="primary">LOC111820948</name>
</gene>
<dbReference type="Proteomes" id="UP000248480">
    <property type="component" value="Unplaced"/>
</dbReference>
<dbReference type="SMART" id="SM00349">
    <property type="entry name" value="KRAB"/>
    <property type="match status" value="1"/>
</dbReference>
<keyword evidence="3" id="KW-1185">Reference proteome</keyword>
<dbReference type="Gene3D" id="6.10.140.140">
    <property type="match status" value="1"/>
</dbReference>
<evidence type="ECO:0000313" key="3">
    <source>
        <dbReference type="Proteomes" id="UP000248480"/>
    </source>
</evidence>
<feature type="domain" description="KRAB" evidence="2">
    <location>
        <begin position="205"/>
        <end position="284"/>
    </location>
</feature>
<dbReference type="InParanoid" id="A0A2Y9RBL2"/>
<dbReference type="GO" id="GO:0006355">
    <property type="term" value="P:regulation of DNA-templated transcription"/>
    <property type="evidence" value="ECO:0007669"/>
    <property type="project" value="InterPro"/>
</dbReference>
<dbReference type="SUPFAM" id="SSF109640">
    <property type="entry name" value="KRAB domain (Kruppel-associated box)"/>
    <property type="match status" value="1"/>
</dbReference>
<dbReference type="InterPro" id="IPR036051">
    <property type="entry name" value="KRAB_dom_sf"/>
</dbReference>
<dbReference type="PROSITE" id="PS50805">
    <property type="entry name" value="KRAB"/>
    <property type="match status" value="1"/>
</dbReference>
<dbReference type="KEGG" id="tmu:111820948"/>
<evidence type="ECO:0000256" key="1">
    <source>
        <dbReference type="SAM" id="MobiDB-lite"/>
    </source>
</evidence>
<reference evidence="4" key="1">
    <citation type="submission" date="2025-08" db="UniProtKB">
        <authorList>
            <consortium name="RefSeq"/>
        </authorList>
    </citation>
    <scope>IDENTIFICATION</scope>
</reference>
<name>A0A2Y9RBL2_TRIMA</name>
<dbReference type="Pfam" id="PF01352">
    <property type="entry name" value="KRAB"/>
    <property type="match status" value="1"/>
</dbReference>
<sequence>MWFVKKCSQDMFIKMVSENGECLPARVSGWPRIPVRPLISGTPDPRSPPGPGAPPALDVRSVSWEPSLEFPGCTCVSASRRRRSRQQTDAAVLPGLERVHPMWTSQGRGREEATPVSTCAPATVTQPSRGGASCSIAQSAASGRESSALSNQEAGAGRHFLNPSRRRRSGRTALETVLSIRATPEVLVPVDGTRGDLQKPDMDSVVFEDVAVNFSRAEWALLSASQRNLYKDVMLETFWNLASVDWCIQVKTTGSSPQQDLFGSEISNDEKRKKFMQKDSSSDLEKKGKLHNIEDQPQIQKKHLRFIHVVAFMRTSFLFND</sequence>
<dbReference type="InterPro" id="IPR050169">
    <property type="entry name" value="Krueppel_C2H2_ZnF"/>
</dbReference>
<dbReference type="AlphaFoldDB" id="A0A2Y9RBL2"/>
<protein>
    <submittedName>
        <fullName evidence="4">Uncharacterized protein LOC111820948</fullName>
    </submittedName>
</protein>
<feature type="region of interest" description="Disordered" evidence="1">
    <location>
        <begin position="78"/>
        <end position="168"/>
    </location>
</feature>
<feature type="compositionally biased region" description="Pro residues" evidence="1">
    <location>
        <begin position="45"/>
        <end position="54"/>
    </location>
</feature>
<proteinExistence type="predicted"/>
<dbReference type="GeneID" id="111820948"/>